<dbReference type="Pfam" id="PF02646">
    <property type="entry name" value="RmuC"/>
    <property type="match status" value="1"/>
</dbReference>
<dbReference type="PANTHER" id="PTHR30563">
    <property type="entry name" value="DNA RECOMBINATION PROTEIN RMUC"/>
    <property type="match status" value="1"/>
</dbReference>
<evidence type="ECO:0000256" key="1">
    <source>
        <dbReference type="ARBA" id="ARBA00003416"/>
    </source>
</evidence>
<keyword evidence="4" id="KW-0233">DNA recombination</keyword>
<reference evidence="7 8" key="1">
    <citation type="submission" date="2017-11" db="EMBL/GenBank/DDBJ databases">
        <title>Genome-resolved metagenomics identifies genetic mobility, metabolic interactions, and unexpected diversity in perchlorate-reducing communities.</title>
        <authorList>
            <person name="Barnum T.P."/>
            <person name="Figueroa I.A."/>
            <person name="Carlstrom C.I."/>
            <person name="Lucas L.N."/>
            <person name="Engelbrektson A.L."/>
            <person name="Coates J.D."/>
        </authorList>
    </citation>
    <scope>NUCLEOTIDE SEQUENCE [LARGE SCALE GENOMIC DNA]</scope>
    <source>
        <strain evidence="7">BM301</strain>
    </source>
</reference>
<comment type="similarity">
    <text evidence="2">Belongs to the RmuC family.</text>
</comment>
<evidence type="ECO:0000313" key="8">
    <source>
        <dbReference type="Proteomes" id="UP000235015"/>
    </source>
</evidence>
<dbReference type="STRING" id="1111735.GCA_000428045_00305"/>
<comment type="caution">
    <text evidence="7">The sequence shown here is derived from an EMBL/GenBank/DDBJ whole genome shotgun (WGS) entry which is preliminary data.</text>
</comment>
<evidence type="ECO:0000313" key="7">
    <source>
        <dbReference type="EMBL" id="PLX61225.1"/>
    </source>
</evidence>
<dbReference type="EMBL" id="PKUN01000021">
    <property type="protein sequence ID" value="PLX61225.1"/>
    <property type="molecule type" value="Genomic_DNA"/>
</dbReference>
<feature type="transmembrane region" description="Helical" evidence="6">
    <location>
        <begin position="14"/>
        <end position="31"/>
    </location>
</feature>
<accession>A0A2N6CVL9</accession>
<dbReference type="SUPFAM" id="SSF58113">
    <property type="entry name" value="Apolipoprotein A-I"/>
    <property type="match status" value="1"/>
</dbReference>
<dbReference type="PANTHER" id="PTHR30563:SF0">
    <property type="entry name" value="DNA RECOMBINATION PROTEIN RMUC"/>
    <property type="match status" value="1"/>
</dbReference>
<keyword evidence="6" id="KW-0472">Membrane</keyword>
<keyword evidence="6" id="KW-1133">Transmembrane helix</keyword>
<name>A0A2N6CVL9_9GAMM</name>
<feature type="coiled-coil region" evidence="5">
    <location>
        <begin position="209"/>
        <end position="236"/>
    </location>
</feature>
<proteinExistence type="inferred from homology"/>
<organism evidence="7 8">
    <name type="scientific">Sedimenticola selenatireducens</name>
    <dbReference type="NCBI Taxonomy" id="191960"/>
    <lineage>
        <taxon>Bacteria</taxon>
        <taxon>Pseudomonadati</taxon>
        <taxon>Pseudomonadota</taxon>
        <taxon>Gammaproteobacteria</taxon>
        <taxon>Chromatiales</taxon>
        <taxon>Sedimenticolaceae</taxon>
        <taxon>Sedimenticola</taxon>
    </lineage>
</organism>
<evidence type="ECO:0000256" key="6">
    <source>
        <dbReference type="SAM" id="Phobius"/>
    </source>
</evidence>
<dbReference type="GO" id="GO:0006310">
    <property type="term" value="P:DNA recombination"/>
    <property type="evidence" value="ECO:0007669"/>
    <property type="project" value="UniProtKB-KW"/>
</dbReference>
<evidence type="ECO:0000256" key="2">
    <source>
        <dbReference type="ARBA" id="ARBA00009840"/>
    </source>
</evidence>
<protein>
    <submittedName>
        <fullName evidence="7">DNA recombination protein RmuC</fullName>
    </submittedName>
</protein>
<evidence type="ECO:0000256" key="3">
    <source>
        <dbReference type="ARBA" id="ARBA00023054"/>
    </source>
</evidence>
<evidence type="ECO:0000256" key="4">
    <source>
        <dbReference type="ARBA" id="ARBA00023172"/>
    </source>
</evidence>
<keyword evidence="3 5" id="KW-0175">Coiled coil</keyword>
<dbReference type="Proteomes" id="UP000235015">
    <property type="component" value="Unassembled WGS sequence"/>
</dbReference>
<gene>
    <name evidence="7" type="ORF">C0630_12600</name>
</gene>
<dbReference type="RefSeq" id="WP_273439822.1">
    <property type="nucleotide sequence ID" value="NZ_CAXXYC010000004.1"/>
</dbReference>
<comment type="function">
    <text evidence="1">Involved in DNA recombination.</text>
</comment>
<evidence type="ECO:0000256" key="5">
    <source>
        <dbReference type="SAM" id="Coils"/>
    </source>
</evidence>
<keyword evidence="6" id="KW-0812">Transmembrane</keyword>
<dbReference type="InterPro" id="IPR003798">
    <property type="entry name" value="DNA_recombination_RmuC"/>
</dbReference>
<sequence length="477" mass="54128">MSPLLQQLVIYRDVILLTVALLLLLLAWGLWRRQSALSGRFSEQSLQTQSDAERLEALVREQGRQLGQLLQDDRDRQREVAHRLQQQLQRQTAHSHQILERRLGELQQALLQDSGQLKINLTERFEQLQQRVTQTLAEGRIAQQEGLAQGLEGVGRQLMEGLSRTTDALGKQVLMLTESTDQRLKEIGGLVEKRLHEGFEKSNETFSRVLQHLSRIDEAQKRITELSSNVVSLQEVLADKRSRGAFGEVQLSALVANLMPENSYALQYTLGNQTRVDCMLFLPEPTGKIGIDAKFPLESYRRMTDSDAPEQERSRATSQFRQDIRKHIDDIADKYILPGETSDGAVMFIPAEAVFAEIHAHYPDLVDAACRRRVWLVSPTTMMAILTTARAVLKDADTREQLHLIQHHLHLLSKDFGRFQGRMDKLAVHIRQAHDDVKDVNISAQKISKRFVQIERVELDDLPVPVTSPAVEEGSGQ</sequence>
<dbReference type="AlphaFoldDB" id="A0A2N6CVL9"/>